<dbReference type="EMBL" id="NMOS02000018">
    <property type="protein sequence ID" value="RDH40052.1"/>
    <property type="molecule type" value="Genomic_DNA"/>
</dbReference>
<evidence type="ECO:0000313" key="2">
    <source>
        <dbReference type="EMBL" id="RDH40052.1"/>
    </source>
</evidence>
<feature type="transmembrane region" description="Helical" evidence="1">
    <location>
        <begin position="225"/>
        <end position="244"/>
    </location>
</feature>
<evidence type="ECO:0000256" key="1">
    <source>
        <dbReference type="SAM" id="Phobius"/>
    </source>
</evidence>
<keyword evidence="3" id="KW-1185">Reference proteome</keyword>
<comment type="caution">
    <text evidence="2">The sequence shown here is derived from an EMBL/GenBank/DDBJ whole genome shotgun (WGS) entry which is preliminary data.</text>
</comment>
<feature type="transmembrane region" description="Helical" evidence="1">
    <location>
        <begin position="75"/>
        <end position="93"/>
    </location>
</feature>
<proteinExistence type="predicted"/>
<dbReference type="AlphaFoldDB" id="A0A370CG64"/>
<keyword evidence="1" id="KW-0812">Transmembrane</keyword>
<dbReference type="Proteomes" id="UP000226429">
    <property type="component" value="Unassembled WGS sequence"/>
</dbReference>
<keyword evidence="1" id="KW-1133">Transmembrane helix</keyword>
<keyword evidence="1" id="KW-0472">Membrane</keyword>
<dbReference type="Pfam" id="PF09991">
    <property type="entry name" value="DUF2232"/>
    <property type="match status" value="1"/>
</dbReference>
<reference evidence="2 3" key="2">
    <citation type="journal article" date="2018" name="J. Invertebr. Pathol.">
        <title>'Candidatus Aquirickettsiella gammari' (Gammaproteobacteria: Legionellales: Coxiellaceae): A bacterial pathogen of the freshwater crustacean Gammarus fossarum (Malacostraca: Amphipoda).</title>
        <authorList>
            <person name="Bojko J."/>
            <person name="Dunn A.M."/>
            <person name="Stebbing P.D."/>
            <person name="van Aerle R."/>
            <person name="Bacela-Spychalska K."/>
            <person name="Bean T.P."/>
            <person name="Urrutia A."/>
            <person name="Stentiford G.D."/>
        </authorList>
    </citation>
    <scope>NUCLEOTIDE SEQUENCE [LARGE SCALE GENOMIC DNA]</scope>
    <source>
        <strain evidence="2">RA15029</strain>
    </source>
</reference>
<evidence type="ECO:0000313" key="3">
    <source>
        <dbReference type="Proteomes" id="UP000226429"/>
    </source>
</evidence>
<accession>A0A370CG64</accession>
<gene>
    <name evidence="2" type="ORF">CFE62_005850</name>
</gene>
<dbReference type="InterPro" id="IPR018710">
    <property type="entry name" value="DUF2232"/>
</dbReference>
<feature type="transmembrane region" description="Helical" evidence="1">
    <location>
        <begin position="256"/>
        <end position="279"/>
    </location>
</feature>
<protein>
    <submittedName>
        <fullName evidence="2">DUF2232 domain-containing protein</fullName>
    </submittedName>
</protein>
<feature type="transmembrane region" description="Helical" evidence="1">
    <location>
        <begin position="198"/>
        <end position="219"/>
    </location>
</feature>
<feature type="transmembrane region" description="Helical" evidence="1">
    <location>
        <begin position="20"/>
        <end position="45"/>
    </location>
</feature>
<sequence>MMGILPRFASYVMRGRRQAVALGLLFTIVPLLGWVSNAIVSLVTLRKGAKEGAIVLLWVILPAVVASSLGNRGIILYGIIGGSLFSYALALILRQTQSWKKVLTAILLIGLLAVLLVHLLMPDISTVWSNQFDHYALLIKKQFNVAVNTAQLQFFARFATGFQAAFISLSVLINLVLARGLQSMLYNPGQLRPELESIRLSQWQVLVLLALLIGSFLRIKLAQDALPVVVFIFVLAGLSVFHALAHLKNLAKKWILLVYVLLVIFFPYLAAAFTLLAVVDSVANLRHRVHSKMKV</sequence>
<feature type="transmembrane region" description="Helical" evidence="1">
    <location>
        <begin position="52"/>
        <end position="69"/>
    </location>
</feature>
<name>A0A370CG64_9COXI</name>
<feature type="transmembrane region" description="Helical" evidence="1">
    <location>
        <begin position="154"/>
        <end position="177"/>
    </location>
</feature>
<feature type="transmembrane region" description="Helical" evidence="1">
    <location>
        <begin position="102"/>
        <end position="121"/>
    </location>
</feature>
<reference evidence="2 3" key="1">
    <citation type="journal article" date="2017" name="Int. J. Syst. Evol. Microbiol.">
        <title>Aquarickettsiella crustaci n. gen. n. sp. (Gammaproteobacteria: Legionellales: Coxiellaceae); a bacterial pathogen of the freshwater crustacean: Gammarus fossarum (Malacostraca: Amphipoda).</title>
        <authorList>
            <person name="Bojko J."/>
            <person name="Dunn A.M."/>
            <person name="Stebbing P.D."/>
            <person name="Van Aerle R."/>
            <person name="Bacela-Spychalska K."/>
            <person name="Bean T.P."/>
            <person name="Stentiford G.D."/>
        </authorList>
    </citation>
    <scope>NUCLEOTIDE SEQUENCE [LARGE SCALE GENOMIC DNA]</scope>
    <source>
        <strain evidence="2">RA15029</strain>
    </source>
</reference>
<organism evidence="2 3">
    <name type="scientific">Candidatus Aquirickettsiella gammari</name>
    <dbReference type="NCBI Taxonomy" id="2016198"/>
    <lineage>
        <taxon>Bacteria</taxon>
        <taxon>Pseudomonadati</taxon>
        <taxon>Pseudomonadota</taxon>
        <taxon>Gammaproteobacteria</taxon>
        <taxon>Legionellales</taxon>
        <taxon>Coxiellaceae</taxon>
        <taxon>Candidatus Aquirickettsiella</taxon>
    </lineage>
</organism>